<evidence type="ECO:0000256" key="4">
    <source>
        <dbReference type="ARBA" id="ARBA00022496"/>
    </source>
</evidence>
<dbReference type="OrthoDB" id="9758929at2"/>
<dbReference type="STRING" id="716816.BST96_19735"/>
<dbReference type="Pfam" id="PF00593">
    <property type="entry name" value="TonB_dep_Rec_b-barrel"/>
    <property type="match status" value="1"/>
</dbReference>
<feature type="domain" description="TonB-dependent receptor-like beta-barrel" evidence="14">
    <location>
        <begin position="431"/>
        <end position="922"/>
    </location>
</feature>
<feature type="domain" description="TonB-dependent receptor plug" evidence="15">
    <location>
        <begin position="41"/>
        <end position="149"/>
    </location>
</feature>
<dbReference type="InterPro" id="IPR039426">
    <property type="entry name" value="TonB-dep_rcpt-like"/>
</dbReference>
<name>A0A1X9NG33_9GAMM</name>
<keyword evidence="5 11" id="KW-0812">Transmembrane</keyword>
<evidence type="ECO:0000256" key="8">
    <source>
        <dbReference type="ARBA" id="ARBA00023077"/>
    </source>
</evidence>
<evidence type="ECO:0000256" key="13">
    <source>
        <dbReference type="SAM" id="SignalP"/>
    </source>
</evidence>
<evidence type="ECO:0000259" key="15">
    <source>
        <dbReference type="Pfam" id="PF07715"/>
    </source>
</evidence>
<dbReference type="Gene3D" id="2.40.170.20">
    <property type="entry name" value="TonB-dependent receptor, beta-barrel domain"/>
    <property type="match status" value="2"/>
</dbReference>
<dbReference type="PANTHER" id="PTHR32552:SF81">
    <property type="entry name" value="TONB-DEPENDENT OUTER MEMBRANE RECEPTOR"/>
    <property type="match status" value="1"/>
</dbReference>
<dbReference type="AlphaFoldDB" id="A0A1X9NG33"/>
<dbReference type="PROSITE" id="PS52016">
    <property type="entry name" value="TONB_DEPENDENT_REC_3"/>
    <property type="match status" value="1"/>
</dbReference>
<dbReference type="Pfam" id="PF07715">
    <property type="entry name" value="Plug"/>
    <property type="match status" value="1"/>
</dbReference>
<proteinExistence type="inferred from homology"/>
<keyword evidence="9 11" id="KW-0472">Membrane</keyword>
<evidence type="ECO:0000256" key="9">
    <source>
        <dbReference type="ARBA" id="ARBA00023136"/>
    </source>
</evidence>
<sequence>MSRFKLPLVCAVVLPAQLASISSFAQIEEVVVTARKQSESLQEVPLAITAFSSETMERGDFVNLEDVAGNTVGLNYSGESSSGYQSSPTIRGLRQGFAQDRVQNVAIFLDGVYLSRQSMANMGMVDMERIEVVKGPQNSLYGRNAFAGAINYVTKKPQEEFEAYVSTTQGKDGREDWKVSLNGPLIENVLLARYTIGRSEYDGPFDNTHPLASADPTGFSNGGSDEKVGGWDDETYNLGFTWLASENVTVDTGYFNTSLKKESQGGYIMGGVREVARFQTTPFNDMNFNTVTHLTNVADKAGGSFEGLASTGNTLWKGALPLQPVRVPWSGGLDPVLDANGDIVKDANGQIQYIPGTDNYNWGLGDGVTGPDERRLGTNLDPRGFGFKADTEVMTFSVNWDINDVWSLAYNMGYIDHEGIQVGAASRDPLWGNSLTDNNADSPGRADVEMQSNVSSSRPIIELTTVSHEFRFDWSGSDDYSFSFGGYYSDSEDEQFSQTTYNPICTTADRLYDADQDPERGCYEPFGDNTYSPLYEAEFQGVAIYELFRDSWSGQKADYTIFDEQVYAVFAMFEYNLTPDLSFRVEARYTEEDKEIERLTDNFAIPAGGYYAGSGFGVGETNSYSTICAEGETTIVTDPDAPSSQEGDPCISRTAEDTFHYFTPKYSVDWQINDESMIYAYIANGLKAGGFNNTSDPDQGTYDEEVNWTYEIGSKNVLFEGMMQLNVAAYIVEWEDLVGGVAPTGVSESPNAGSVQANIGDVENYGFEIDGLIFINENFSVDFGAAYTNPRYEDDVKYADAKTAYYYECTPENLLTDTNPDGTPIGGNFDAVIDFDENCGNDDIGGNDLIKVSKEQYTLGFNYSDDFDNGWTMNLRLNGNYQSRQYIDPLNLAFIRSRTLWNMSMNFQGPEHWEFTVWGKNITDKEYVAGSFHIGIFNKHIVSLGAPANYGATLKYNF</sequence>
<dbReference type="EMBL" id="CP019343">
    <property type="protein sequence ID" value="ARN76131.1"/>
    <property type="molecule type" value="Genomic_DNA"/>
</dbReference>
<comment type="similarity">
    <text evidence="11 12">Belongs to the TonB-dependent receptor family.</text>
</comment>
<organism evidence="16 17">
    <name type="scientific">Oceanicoccus sagamiensis</name>
    <dbReference type="NCBI Taxonomy" id="716816"/>
    <lineage>
        <taxon>Bacteria</taxon>
        <taxon>Pseudomonadati</taxon>
        <taxon>Pseudomonadota</taxon>
        <taxon>Gammaproteobacteria</taxon>
        <taxon>Cellvibrionales</taxon>
        <taxon>Spongiibacteraceae</taxon>
        <taxon>Oceanicoccus</taxon>
    </lineage>
</organism>
<keyword evidence="2 11" id="KW-0813">Transport</keyword>
<dbReference type="InterPro" id="IPR012910">
    <property type="entry name" value="Plug_dom"/>
</dbReference>
<evidence type="ECO:0000313" key="16">
    <source>
        <dbReference type="EMBL" id="ARN76131.1"/>
    </source>
</evidence>
<evidence type="ECO:0000256" key="3">
    <source>
        <dbReference type="ARBA" id="ARBA00022452"/>
    </source>
</evidence>
<evidence type="ECO:0000256" key="1">
    <source>
        <dbReference type="ARBA" id="ARBA00004571"/>
    </source>
</evidence>
<dbReference type="SUPFAM" id="SSF56935">
    <property type="entry name" value="Porins"/>
    <property type="match status" value="1"/>
</dbReference>
<feature type="chain" id="PRO_5013231201" description="TonB-dependent receptor" evidence="13">
    <location>
        <begin position="26"/>
        <end position="958"/>
    </location>
</feature>
<evidence type="ECO:0000256" key="12">
    <source>
        <dbReference type="RuleBase" id="RU003357"/>
    </source>
</evidence>
<feature type="signal peptide" evidence="13">
    <location>
        <begin position="1"/>
        <end position="25"/>
    </location>
</feature>
<evidence type="ECO:0000256" key="11">
    <source>
        <dbReference type="PROSITE-ProRule" id="PRU01360"/>
    </source>
</evidence>
<evidence type="ECO:0000256" key="7">
    <source>
        <dbReference type="ARBA" id="ARBA00023065"/>
    </source>
</evidence>
<dbReference type="PANTHER" id="PTHR32552">
    <property type="entry name" value="FERRICHROME IRON RECEPTOR-RELATED"/>
    <property type="match status" value="1"/>
</dbReference>
<dbReference type="KEGG" id="osg:BST96_19735"/>
<evidence type="ECO:0000259" key="14">
    <source>
        <dbReference type="Pfam" id="PF00593"/>
    </source>
</evidence>
<keyword evidence="7" id="KW-0406">Ion transport</keyword>
<keyword evidence="6" id="KW-0408">Iron</keyword>
<accession>A0A1X9NG33</accession>
<evidence type="ECO:0000313" key="17">
    <source>
        <dbReference type="Proteomes" id="UP000193450"/>
    </source>
</evidence>
<keyword evidence="10 11" id="KW-0998">Cell outer membrane</keyword>
<dbReference type="GO" id="GO:0006826">
    <property type="term" value="P:iron ion transport"/>
    <property type="evidence" value="ECO:0007669"/>
    <property type="project" value="UniProtKB-KW"/>
</dbReference>
<dbReference type="GO" id="GO:0009279">
    <property type="term" value="C:cell outer membrane"/>
    <property type="evidence" value="ECO:0007669"/>
    <property type="project" value="UniProtKB-SubCell"/>
</dbReference>
<keyword evidence="3 11" id="KW-1134">Transmembrane beta strand</keyword>
<evidence type="ECO:0000256" key="10">
    <source>
        <dbReference type="ARBA" id="ARBA00023237"/>
    </source>
</evidence>
<keyword evidence="4" id="KW-0410">Iron transport</keyword>
<gene>
    <name evidence="16" type="ORF">BST96_19735</name>
</gene>
<evidence type="ECO:0000256" key="5">
    <source>
        <dbReference type="ARBA" id="ARBA00022692"/>
    </source>
</evidence>
<keyword evidence="8 12" id="KW-0798">TonB box</keyword>
<evidence type="ECO:0000256" key="2">
    <source>
        <dbReference type="ARBA" id="ARBA00022448"/>
    </source>
</evidence>
<dbReference type="InterPro" id="IPR036942">
    <property type="entry name" value="Beta-barrel_TonB_sf"/>
</dbReference>
<dbReference type="InterPro" id="IPR000531">
    <property type="entry name" value="Beta-barrel_TonB"/>
</dbReference>
<dbReference type="RefSeq" id="WP_085760332.1">
    <property type="nucleotide sequence ID" value="NZ_CP019343.1"/>
</dbReference>
<dbReference type="Proteomes" id="UP000193450">
    <property type="component" value="Chromosome"/>
</dbReference>
<evidence type="ECO:0000256" key="6">
    <source>
        <dbReference type="ARBA" id="ARBA00023004"/>
    </source>
</evidence>
<comment type="subcellular location">
    <subcellularLocation>
        <location evidence="1 11">Cell outer membrane</location>
        <topology evidence="1 11">Multi-pass membrane protein</topology>
    </subcellularLocation>
</comment>
<keyword evidence="17" id="KW-1185">Reference proteome</keyword>
<keyword evidence="13" id="KW-0732">Signal</keyword>
<evidence type="ECO:0008006" key="18">
    <source>
        <dbReference type="Google" id="ProtNLM"/>
    </source>
</evidence>
<reference evidence="16 17" key="1">
    <citation type="submission" date="2016-11" db="EMBL/GenBank/DDBJ databases">
        <title>Trade-off between light-utilization and light-protection in marine flavobacteria.</title>
        <authorList>
            <person name="Kumagai Y."/>
        </authorList>
    </citation>
    <scope>NUCLEOTIDE SEQUENCE [LARGE SCALE GENOMIC DNA]</scope>
    <source>
        <strain evidence="16 17">NBRC 107125</strain>
    </source>
</reference>
<protein>
    <recommendedName>
        <fullName evidence="18">TonB-dependent receptor</fullName>
    </recommendedName>
</protein>